<dbReference type="AlphaFoldDB" id="A0A645FT94"/>
<organism evidence="2">
    <name type="scientific">bioreactor metagenome</name>
    <dbReference type="NCBI Taxonomy" id="1076179"/>
    <lineage>
        <taxon>unclassified sequences</taxon>
        <taxon>metagenomes</taxon>
        <taxon>ecological metagenomes</taxon>
    </lineage>
</organism>
<keyword evidence="1" id="KW-1133">Transmembrane helix</keyword>
<reference evidence="2" key="1">
    <citation type="submission" date="2019-08" db="EMBL/GenBank/DDBJ databases">
        <authorList>
            <person name="Kucharzyk K."/>
            <person name="Murdoch R.W."/>
            <person name="Higgins S."/>
            <person name="Loffler F."/>
        </authorList>
    </citation>
    <scope>NUCLEOTIDE SEQUENCE</scope>
</reference>
<sequence>MRREAVRIRILAIALLATLLAAAWLAEGYAATHLRHRCTGEDCTVCTRLAVCLQAVEKTGDAAVGSGVSFGRTLFYTAAALYLSVAALLCPLSLLTLKIRLNN</sequence>
<proteinExistence type="predicted"/>
<comment type="caution">
    <text evidence="2">The sequence shown here is derived from an EMBL/GenBank/DDBJ whole genome shotgun (WGS) entry which is preliminary data.</text>
</comment>
<name>A0A645FT94_9ZZZZ</name>
<protein>
    <recommendedName>
        <fullName evidence="3">Vitamin K epoxide reductase domain-containing protein</fullName>
    </recommendedName>
</protein>
<keyword evidence="1" id="KW-0812">Transmembrane</keyword>
<keyword evidence="1" id="KW-0472">Membrane</keyword>
<accession>A0A645FT94</accession>
<dbReference type="EMBL" id="VSSQ01064851">
    <property type="protein sequence ID" value="MPN17675.1"/>
    <property type="molecule type" value="Genomic_DNA"/>
</dbReference>
<evidence type="ECO:0008006" key="3">
    <source>
        <dbReference type="Google" id="ProtNLM"/>
    </source>
</evidence>
<gene>
    <name evidence="2" type="ORF">SDC9_165030</name>
</gene>
<evidence type="ECO:0000256" key="1">
    <source>
        <dbReference type="SAM" id="Phobius"/>
    </source>
</evidence>
<feature type="transmembrane region" description="Helical" evidence="1">
    <location>
        <begin position="74"/>
        <end position="97"/>
    </location>
</feature>
<evidence type="ECO:0000313" key="2">
    <source>
        <dbReference type="EMBL" id="MPN17675.1"/>
    </source>
</evidence>